<dbReference type="EMBL" id="QXGA01000216">
    <property type="protein sequence ID" value="KAE9149892.1"/>
    <property type="molecule type" value="Genomic_DNA"/>
</dbReference>
<name>A0A6A3F723_9STRA</name>
<dbReference type="Proteomes" id="UP000429523">
    <property type="component" value="Unassembled WGS sequence"/>
</dbReference>
<dbReference type="Proteomes" id="UP000441208">
    <property type="component" value="Unassembled WGS sequence"/>
</dbReference>
<evidence type="ECO:0000313" key="2">
    <source>
        <dbReference type="EMBL" id="KAE8941133.1"/>
    </source>
</evidence>
<evidence type="ECO:0000313" key="14">
    <source>
        <dbReference type="Proteomes" id="UP000440367"/>
    </source>
</evidence>
<dbReference type="Proteomes" id="UP000488956">
    <property type="component" value="Unassembled WGS sequence"/>
</dbReference>
<evidence type="ECO:0000313" key="3">
    <source>
        <dbReference type="EMBL" id="KAE9022253.1"/>
    </source>
</evidence>
<feature type="compositionally biased region" description="Polar residues" evidence="1">
    <location>
        <begin position="130"/>
        <end position="141"/>
    </location>
</feature>
<gene>
    <name evidence="10" type="ORF">PF001_g7354</name>
    <name evidence="8" type="ORF">PF002_g9450</name>
    <name evidence="9" type="ORF">PF004_g6690</name>
    <name evidence="7" type="ORF">PF005_g8478</name>
    <name evidence="6" type="ORF">PF006_g5667</name>
    <name evidence="4" type="ORF">PF007_g5641</name>
    <name evidence="2" type="ORF">PF009_g9068</name>
    <name evidence="5" type="ORF">PF010_g3027</name>
    <name evidence="3" type="ORF">PF011_g4555</name>
</gene>
<dbReference type="EMBL" id="QXGC01000273">
    <property type="protein sequence ID" value="KAE9242246.1"/>
    <property type="molecule type" value="Genomic_DNA"/>
</dbReference>
<comment type="caution">
    <text evidence="2">The sequence shown here is derived from an EMBL/GenBank/DDBJ whole genome shotgun (WGS) entry which is preliminary data.</text>
</comment>
<evidence type="ECO:0000313" key="12">
    <source>
        <dbReference type="Proteomes" id="UP000433483"/>
    </source>
</evidence>
<evidence type="ECO:0000313" key="6">
    <source>
        <dbReference type="EMBL" id="KAE9149892.1"/>
    </source>
</evidence>
<evidence type="ECO:0000313" key="17">
    <source>
        <dbReference type="Proteomes" id="UP000460718"/>
    </source>
</evidence>
<evidence type="ECO:0000313" key="4">
    <source>
        <dbReference type="EMBL" id="KAE9127348.1"/>
    </source>
</evidence>
<dbReference type="EMBL" id="QXGB01000360">
    <property type="protein sequence ID" value="KAE9217903.1"/>
    <property type="molecule type" value="Genomic_DNA"/>
</dbReference>
<dbReference type="EMBL" id="QXFW01000166">
    <property type="protein sequence ID" value="KAE9022253.1"/>
    <property type="molecule type" value="Genomic_DNA"/>
</dbReference>
<dbReference type="Proteomes" id="UP000440367">
    <property type="component" value="Unassembled WGS sequence"/>
</dbReference>
<accession>A0A6A3F723</accession>
<evidence type="ECO:0000313" key="5">
    <source>
        <dbReference type="EMBL" id="KAE9132889.1"/>
    </source>
</evidence>
<proteinExistence type="predicted"/>
<dbReference type="Proteomes" id="UP000440732">
    <property type="component" value="Unassembled WGS sequence"/>
</dbReference>
<evidence type="ECO:0000313" key="13">
    <source>
        <dbReference type="Proteomes" id="UP000437068"/>
    </source>
</evidence>
<dbReference type="EMBL" id="QXGD01000390">
    <property type="protein sequence ID" value="KAE9241073.1"/>
    <property type="molecule type" value="Genomic_DNA"/>
</dbReference>
<dbReference type="Proteomes" id="UP000437068">
    <property type="component" value="Unassembled WGS sequence"/>
</dbReference>
<dbReference type="OrthoDB" id="111591at2759"/>
<evidence type="ECO:0000313" key="10">
    <source>
        <dbReference type="EMBL" id="KAE9316369.1"/>
    </source>
</evidence>
<dbReference type="AlphaFoldDB" id="A0A6A3F723"/>
<dbReference type="Proteomes" id="UP000476176">
    <property type="component" value="Unassembled WGS sequence"/>
</dbReference>
<evidence type="ECO:0000313" key="15">
    <source>
        <dbReference type="Proteomes" id="UP000440732"/>
    </source>
</evidence>
<evidence type="ECO:0000313" key="7">
    <source>
        <dbReference type="EMBL" id="KAE9217903.1"/>
    </source>
</evidence>
<dbReference type="EMBL" id="QXGF01000380">
    <property type="protein sequence ID" value="KAE8941133.1"/>
    <property type="molecule type" value="Genomic_DNA"/>
</dbReference>
<dbReference type="EMBL" id="QXFX01000089">
    <property type="protein sequence ID" value="KAE9132889.1"/>
    <property type="molecule type" value="Genomic_DNA"/>
</dbReference>
<protein>
    <submittedName>
        <fullName evidence="2">Uncharacterized protein</fullName>
    </submittedName>
</protein>
<feature type="region of interest" description="Disordered" evidence="1">
    <location>
        <begin position="118"/>
        <end position="147"/>
    </location>
</feature>
<dbReference type="Proteomes" id="UP000460718">
    <property type="component" value="Unassembled WGS sequence"/>
</dbReference>
<evidence type="ECO:0000313" key="9">
    <source>
        <dbReference type="EMBL" id="KAE9242246.1"/>
    </source>
</evidence>
<evidence type="ECO:0000313" key="19">
    <source>
        <dbReference type="Proteomes" id="UP000488956"/>
    </source>
</evidence>
<evidence type="ECO:0000313" key="16">
    <source>
        <dbReference type="Proteomes" id="UP000441208"/>
    </source>
</evidence>
<dbReference type="EMBL" id="QXGE01000312">
    <property type="protein sequence ID" value="KAE9316369.1"/>
    <property type="molecule type" value="Genomic_DNA"/>
</dbReference>
<dbReference type="Proteomes" id="UP000433483">
    <property type="component" value="Unassembled WGS sequence"/>
</dbReference>
<evidence type="ECO:0000313" key="18">
    <source>
        <dbReference type="Proteomes" id="UP000476176"/>
    </source>
</evidence>
<organism evidence="2 11">
    <name type="scientific">Phytophthora fragariae</name>
    <dbReference type="NCBI Taxonomy" id="53985"/>
    <lineage>
        <taxon>Eukaryota</taxon>
        <taxon>Sar</taxon>
        <taxon>Stramenopiles</taxon>
        <taxon>Oomycota</taxon>
        <taxon>Peronosporomycetes</taxon>
        <taxon>Peronosporales</taxon>
        <taxon>Peronosporaceae</taxon>
        <taxon>Phytophthora</taxon>
    </lineage>
</organism>
<sequence>MSELAPEVLRAGEAIEYNSLAFERGDRGGYRRAVVARVDSGADVDFPIPVNTLEVIPPDMILKPVADRFGIPLKATWSKLRTFELVTGTFSAETRASALNKALEGAVTAAFDAVRDRHRDASEEIVPERPQSSTCSSSDAESNLDHV</sequence>
<evidence type="ECO:0000313" key="8">
    <source>
        <dbReference type="EMBL" id="KAE9241073.1"/>
    </source>
</evidence>
<reference evidence="11 12" key="1">
    <citation type="submission" date="2018-08" db="EMBL/GenBank/DDBJ databases">
        <title>Genomic investigation of the strawberry pathogen Phytophthora fragariae indicates pathogenicity is determined by transcriptional variation in three key races.</title>
        <authorList>
            <person name="Adams T.M."/>
            <person name="Armitage A.D."/>
            <person name="Sobczyk M.K."/>
            <person name="Bates H.J."/>
            <person name="Dunwell J.M."/>
            <person name="Nellist C.F."/>
            <person name="Harrison R.J."/>
        </authorList>
    </citation>
    <scope>NUCLEOTIDE SEQUENCE [LARGE SCALE GENOMIC DNA]</scope>
    <source>
        <strain evidence="10 13">A4</strain>
        <strain evidence="8 14">BC-1</strain>
        <strain evidence="9 18">BC-23</strain>
        <strain evidence="7 12">NOV-27</strain>
        <strain evidence="6 15">NOV-5</strain>
        <strain evidence="4 16">NOV-71</strain>
        <strain evidence="2 11">NOV-9</strain>
        <strain evidence="5 19">ONT-3</strain>
        <strain evidence="3 17">SCRP245</strain>
    </source>
</reference>
<dbReference type="EMBL" id="QXFZ01000200">
    <property type="protein sequence ID" value="KAE9127348.1"/>
    <property type="molecule type" value="Genomic_DNA"/>
</dbReference>
<evidence type="ECO:0000256" key="1">
    <source>
        <dbReference type="SAM" id="MobiDB-lite"/>
    </source>
</evidence>
<evidence type="ECO:0000313" key="11">
    <source>
        <dbReference type="Proteomes" id="UP000429523"/>
    </source>
</evidence>
<keyword evidence="12" id="KW-1185">Reference proteome</keyword>